<evidence type="ECO:0000313" key="2">
    <source>
        <dbReference type="Proteomes" id="UP001153334"/>
    </source>
</evidence>
<gene>
    <name evidence="1" type="ORF">ONZ43_g4635</name>
</gene>
<name>A0ACC2IK50_9PEZI</name>
<keyword evidence="2" id="KW-1185">Reference proteome</keyword>
<dbReference type="Proteomes" id="UP001153334">
    <property type="component" value="Unassembled WGS sequence"/>
</dbReference>
<reference evidence="1" key="1">
    <citation type="submission" date="2022-11" db="EMBL/GenBank/DDBJ databases">
        <title>Genome Sequence of Nemania bipapillata.</title>
        <authorList>
            <person name="Buettner E."/>
        </authorList>
    </citation>
    <scope>NUCLEOTIDE SEQUENCE</scope>
    <source>
        <strain evidence="1">CP14</strain>
    </source>
</reference>
<organism evidence="1 2">
    <name type="scientific">Nemania bipapillata</name>
    <dbReference type="NCBI Taxonomy" id="110536"/>
    <lineage>
        <taxon>Eukaryota</taxon>
        <taxon>Fungi</taxon>
        <taxon>Dikarya</taxon>
        <taxon>Ascomycota</taxon>
        <taxon>Pezizomycotina</taxon>
        <taxon>Sordariomycetes</taxon>
        <taxon>Xylariomycetidae</taxon>
        <taxon>Xylariales</taxon>
        <taxon>Xylariaceae</taxon>
        <taxon>Nemania</taxon>
    </lineage>
</organism>
<accession>A0ACC2IK50</accession>
<comment type="caution">
    <text evidence="1">The sequence shown here is derived from an EMBL/GenBank/DDBJ whole genome shotgun (WGS) entry which is preliminary data.</text>
</comment>
<dbReference type="EMBL" id="JAPESX010001286">
    <property type="protein sequence ID" value="KAJ8115578.1"/>
    <property type="molecule type" value="Genomic_DNA"/>
</dbReference>
<evidence type="ECO:0000313" key="1">
    <source>
        <dbReference type="EMBL" id="KAJ8115578.1"/>
    </source>
</evidence>
<protein>
    <submittedName>
        <fullName evidence="1">Uncharacterized protein</fullName>
    </submittedName>
</protein>
<sequence length="537" mass="59786">MLSILTVATATRSVSSHENPPLAPPFRRPAPPSFPVVSVSLLETASSHPAHAIPVPTESGAIEVGEVIEAEDPDMTESKEARPWTATAAAEVIAESNGDYGGSAARPETPPSPVATQDPASPEEQHVGDQPGFTEMRGHNAKDDVPLSNRIHIIGFNSQARLFAYALASMPDVPIDIMAHHDSVVTRWGEEHRRLSLYDARGRYVSSVPIPCPESVRGRRKYVQDAKEDFLDNIIIDTRTTAVLPSLKALSRRIDRQTTICLLHPGLGLVEELNEEIFTDPFQRPNLIITHSTHKVAKVSSSLYSVRQKKSGVLYLHSVDKFDDPALKSSPIAVEGVRQSQHLMRLLSSNEIIKAVSLPWVRFLSWKLPKVVFSSVADSISVILGCKYHQVGLNRHARAMWDNLLDETLHIISHLPELQEVPHRRDYFAQDSFRRKLQRHLVAQGTSTSPWISQVRMGDAPPVDYFNGYFVRRARELGLDHKHNTMAVETVKARARARRRELRLDLLGTSPYMMDNDAVAGDQSPPSFEEALELDLE</sequence>
<proteinExistence type="predicted"/>